<dbReference type="Proteomes" id="UP001501508">
    <property type="component" value="Unassembled WGS sequence"/>
</dbReference>
<keyword evidence="3" id="KW-1185">Reference proteome</keyword>
<accession>A0ABP8LS92</accession>
<dbReference type="Gene3D" id="1.50.10.10">
    <property type="match status" value="1"/>
</dbReference>
<gene>
    <name evidence="2" type="ORF">GCM10023091_11990</name>
</gene>
<protein>
    <submittedName>
        <fullName evidence="2">Glucosidase</fullName>
    </submittedName>
</protein>
<evidence type="ECO:0000259" key="1">
    <source>
        <dbReference type="Pfam" id="PF22422"/>
    </source>
</evidence>
<sequence length="899" mass="104331">MTKGAEKARLSKQKENRGWKKWGPYLSERQWGTVREDYSANGDAWSYITHDAARSRAYRWGEEGIGGFSDNKQHICIAFAFWNHQDSLLKERLFGLTNRESNHGEDVKEQYYYLDSSPTHSYMKMLYKYPQNPFPYTKLREESAKRGKEEPEYELLDTGIFDQDEYFDIFIEYAKAGEEDALFKVTVHNRGRKAAPITILPTIWFRNTWSWGYKDFDYKPMLTSISRQAIEASHRRHGRYNLYFEDADEILFCENETNYQKLFNTPNASQFVKDGINDYIISGKKAPTVNKNKFGTKASGCFTRTIEAGESITIRARFADRVHERPFSDFDEIFDCRSKETDEFYEELQREVSYAELQSIGRQAYAGMLWNKQFYYYNVYEWLKGDPGKPAPDQYRKGGRNSGWKHLYAANLISMPDKWEYPWFAAWDLAFHTIPLARVDADFAKRQLEILLREYYMHPNGQMPAYEWNFSDVNPPVHAWATLKVYEIDKEQNNGVGDVTFLEKIFHKLLLNFTWWVNQKDDTGNNIFSGGFLGLDNIGVFDRSMPLPFGGKLEQADATGWMAMYTLNMLRISVEISLQRPVYQDMASKFFEHFLHIAGAMEAVGGDNSISLWDEADQFYYDVIHIPNGQSILLKVRSIVGLIPLFAVEILDHNTLEKLPVFKRRLDWIVSNRPDLARLISRWYEPGKGENHLLSILRGHRMKMILKRMLDEEEFLSDYGVRALSKYHKDHPYKFFLNGEMLQVDYVPGEALTDIMGGNSNWRGPIWFPLNFLVVDSLVKFYSYYGDDFEVEYPFNSGKLTSIDQVALGLAKRLVNIFKPDVNGRRPVAGKSEKEQTDPYFKDYVLFYEYFHGDNGRGCGASHQTGWTGLVAELILQIGRARAAGKSNKTAAEKAVLNQ</sequence>
<dbReference type="Pfam" id="PF22422">
    <property type="entry name" value="MGH1-like_GH"/>
    <property type="match status" value="1"/>
</dbReference>
<dbReference type="EMBL" id="BAABEY010000012">
    <property type="protein sequence ID" value="GAA4435489.1"/>
    <property type="molecule type" value="Genomic_DNA"/>
</dbReference>
<reference evidence="3" key="1">
    <citation type="journal article" date="2019" name="Int. J. Syst. Evol. Microbiol.">
        <title>The Global Catalogue of Microorganisms (GCM) 10K type strain sequencing project: providing services to taxonomists for standard genome sequencing and annotation.</title>
        <authorList>
            <consortium name="The Broad Institute Genomics Platform"/>
            <consortium name="The Broad Institute Genome Sequencing Center for Infectious Disease"/>
            <person name="Wu L."/>
            <person name="Ma J."/>
        </authorList>
    </citation>
    <scope>NUCLEOTIDE SEQUENCE [LARGE SCALE GENOMIC DNA]</scope>
    <source>
        <strain evidence="3">JCM 31920</strain>
    </source>
</reference>
<name>A0ABP8LS92_9BACT</name>
<feature type="domain" description="Mannosylglycerate hydrolase MGH1-like glycoside hydrolase" evidence="1">
    <location>
        <begin position="421"/>
        <end position="525"/>
    </location>
</feature>
<dbReference type="SUPFAM" id="SSF48208">
    <property type="entry name" value="Six-hairpin glycosidases"/>
    <property type="match status" value="1"/>
</dbReference>
<dbReference type="InterPro" id="IPR008928">
    <property type="entry name" value="6-hairpin_glycosidase_sf"/>
</dbReference>
<dbReference type="InterPro" id="IPR012341">
    <property type="entry name" value="6hp_glycosidase-like_sf"/>
</dbReference>
<proteinExistence type="predicted"/>
<organism evidence="2 3">
    <name type="scientific">Ravibacter arvi</name>
    <dbReference type="NCBI Taxonomy" id="2051041"/>
    <lineage>
        <taxon>Bacteria</taxon>
        <taxon>Pseudomonadati</taxon>
        <taxon>Bacteroidota</taxon>
        <taxon>Cytophagia</taxon>
        <taxon>Cytophagales</taxon>
        <taxon>Spirosomataceae</taxon>
        <taxon>Ravibacter</taxon>
    </lineage>
</organism>
<comment type="caution">
    <text evidence="2">The sequence shown here is derived from an EMBL/GenBank/DDBJ whole genome shotgun (WGS) entry which is preliminary data.</text>
</comment>
<dbReference type="RefSeq" id="WP_345027294.1">
    <property type="nucleotide sequence ID" value="NZ_BAABEY010000012.1"/>
</dbReference>
<dbReference type="PANTHER" id="PTHR10412">
    <property type="entry name" value="MANNOSYL-OLIGOSACCHARIDE GLUCOSIDASE"/>
    <property type="match status" value="1"/>
</dbReference>
<dbReference type="PANTHER" id="PTHR10412:SF10">
    <property type="entry name" value="GLYCOSYL HYDROLASE FAMILY 63 C-TERMINAL DOMAIN-CONTAINING PROTEIN"/>
    <property type="match status" value="1"/>
</dbReference>
<dbReference type="InterPro" id="IPR054491">
    <property type="entry name" value="MGH1-like_GH"/>
</dbReference>
<evidence type="ECO:0000313" key="2">
    <source>
        <dbReference type="EMBL" id="GAA4435489.1"/>
    </source>
</evidence>
<evidence type="ECO:0000313" key="3">
    <source>
        <dbReference type="Proteomes" id="UP001501508"/>
    </source>
</evidence>
<dbReference type="InterPro" id="IPR004888">
    <property type="entry name" value="Glycoside_hydrolase_63"/>
</dbReference>